<comment type="caution">
    <text evidence="2">The sequence shown here is derived from an EMBL/GenBank/DDBJ whole genome shotgun (WGS) entry which is preliminary data.</text>
</comment>
<sequence length="304" mass="33294">MSLLPTYILGAHNNFERRLWLRQEYLTPQPCTAMAPDKGTFLMICEQPVKSHIKGAEIVTFSEPWGKAARATRHHIRLQVRLQHSLRGLLKNTKVGPRLQQPTQHRNPNSFTIYYSIEAAAADTTGQPIYPSLQPQYVPLSQQFGVVIARLQLLPTQGSSSWYGFIHELEHLPGARPSCRTQPSTRSIFVYGTRPLAPCLSDRYHYPLKAASPKGVTFSHIGLTLHPLLTSLSYIMSASSLTDMPVAPHPVGSSLLGTLAPSSSSSSSANDQPTKFHSSSSIKLKTTTSGGSETVAIKSLGLLL</sequence>
<evidence type="ECO:0000313" key="3">
    <source>
        <dbReference type="Proteomes" id="UP000266723"/>
    </source>
</evidence>
<reference evidence="2 3" key="1">
    <citation type="journal article" date="2020" name="BMC Genomics">
        <title>Intraspecific diversification of the crop wild relative Brassica cretica Lam. using demographic model selection.</title>
        <authorList>
            <person name="Kioukis A."/>
            <person name="Michalopoulou V.A."/>
            <person name="Briers L."/>
            <person name="Pirintsos S."/>
            <person name="Studholme D.J."/>
            <person name="Pavlidis P."/>
            <person name="Sarris P.F."/>
        </authorList>
    </citation>
    <scope>NUCLEOTIDE SEQUENCE [LARGE SCALE GENOMIC DNA]</scope>
    <source>
        <strain evidence="3">cv. PFS-1207/04</strain>
    </source>
</reference>
<proteinExistence type="predicted"/>
<organism evidence="2 3">
    <name type="scientific">Brassica cretica</name>
    <name type="common">Mustard</name>
    <dbReference type="NCBI Taxonomy" id="69181"/>
    <lineage>
        <taxon>Eukaryota</taxon>
        <taxon>Viridiplantae</taxon>
        <taxon>Streptophyta</taxon>
        <taxon>Embryophyta</taxon>
        <taxon>Tracheophyta</taxon>
        <taxon>Spermatophyta</taxon>
        <taxon>Magnoliopsida</taxon>
        <taxon>eudicotyledons</taxon>
        <taxon>Gunneridae</taxon>
        <taxon>Pentapetalae</taxon>
        <taxon>rosids</taxon>
        <taxon>malvids</taxon>
        <taxon>Brassicales</taxon>
        <taxon>Brassicaceae</taxon>
        <taxon>Brassiceae</taxon>
        <taxon>Brassica</taxon>
    </lineage>
</organism>
<feature type="compositionally biased region" description="Low complexity" evidence="1">
    <location>
        <begin position="278"/>
        <end position="287"/>
    </location>
</feature>
<name>A0ABQ7AFA6_BRACR</name>
<gene>
    <name evidence="2" type="ORF">DY000_02052940</name>
</gene>
<dbReference type="EMBL" id="QGKV02002055">
    <property type="protein sequence ID" value="KAF3496414.1"/>
    <property type="molecule type" value="Genomic_DNA"/>
</dbReference>
<protein>
    <submittedName>
        <fullName evidence="2">Uncharacterized protein</fullName>
    </submittedName>
</protein>
<accession>A0ABQ7AFA6</accession>
<evidence type="ECO:0000313" key="2">
    <source>
        <dbReference type="EMBL" id="KAF3496414.1"/>
    </source>
</evidence>
<feature type="region of interest" description="Disordered" evidence="1">
    <location>
        <begin position="258"/>
        <end position="287"/>
    </location>
</feature>
<keyword evidence="3" id="KW-1185">Reference proteome</keyword>
<evidence type="ECO:0000256" key="1">
    <source>
        <dbReference type="SAM" id="MobiDB-lite"/>
    </source>
</evidence>
<dbReference type="Proteomes" id="UP000266723">
    <property type="component" value="Unassembled WGS sequence"/>
</dbReference>